<evidence type="ECO:0008006" key="5">
    <source>
        <dbReference type="Google" id="ProtNLM"/>
    </source>
</evidence>
<protein>
    <recommendedName>
        <fullName evidence="5">Nucleolar protein 8</fullName>
    </recommendedName>
</protein>
<evidence type="ECO:0000313" key="4">
    <source>
        <dbReference type="Proteomes" id="UP000005205"/>
    </source>
</evidence>
<dbReference type="AlphaFoldDB" id="A0A158NL90"/>
<evidence type="ECO:0000256" key="1">
    <source>
        <dbReference type="ARBA" id="ARBA00022884"/>
    </source>
</evidence>
<dbReference type="GO" id="GO:0003723">
    <property type="term" value="F:RNA binding"/>
    <property type="evidence" value="ECO:0007669"/>
    <property type="project" value="UniProtKB-KW"/>
</dbReference>
<evidence type="ECO:0000256" key="2">
    <source>
        <dbReference type="SAM" id="MobiDB-lite"/>
    </source>
</evidence>
<dbReference type="STRING" id="12957.A0A158NL90"/>
<dbReference type="OrthoDB" id="21643at2759"/>
<keyword evidence="1" id="KW-0694">RNA-binding</keyword>
<organism evidence="3 4">
    <name type="scientific">Atta cephalotes</name>
    <name type="common">Leafcutter ant</name>
    <dbReference type="NCBI Taxonomy" id="12957"/>
    <lineage>
        <taxon>Eukaryota</taxon>
        <taxon>Metazoa</taxon>
        <taxon>Ecdysozoa</taxon>
        <taxon>Arthropoda</taxon>
        <taxon>Hexapoda</taxon>
        <taxon>Insecta</taxon>
        <taxon>Pterygota</taxon>
        <taxon>Neoptera</taxon>
        <taxon>Endopterygota</taxon>
        <taxon>Hymenoptera</taxon>
        <taxon>Apocrita</taxon>
        <taxon>Aculeata</taxon>
        <taxon>Formicoidea</taxon>
        <taxon>Formicidae</taxon>
        <taxon>Myrmicinae</taxon>
        <taxon>Atta</taxon>
    </lineage>
</organism>
<dbReference type="FunCoup" id="A0A158NL90">
    <property type="interactions" value="1240"/>
</dbReference>
<dbReference type="KEGG" id="acep:105621435"/>
<sequence length="377" mass="44085">MSVITTSEKKRLQSLKEKKQAFKAKGQFIQQALKNLDNTTNNKKIIFDDVNEQQDVKRKKKTKRDLFDSDNDNNNEKDSLWNEDEFKVKKCKKTTLGNDARFILDDRFIEDDNQTKESKVVEDTDEYNLQKEKEKQLDILEGILGTPLTIKNLETKPTKKELMIRYDPTENGHCEYEVKPVQPETKEKSTKKKKRNKSMSEITDSAIPEPEVSKDIYYTVSDTLTESLKQKEGFSLLKLHGKERNDTENIKNNDTSIVENIKAQHFKFNFNANNAFKYDSSDEENTSKAPDINNQMVDETKEGIQEKILFGHKDTLFFDSNDIRFNEAVKFFSTEAASNDTLNNLRRELKTIVRMKIRNNIRRHQPYGKKRKIKKSQ</sequence>
<dbReference type="EMBL" id="ADTU01002141">
    <property type="status" value="NOT_ANNOTATED_CDS"/>
    <property type="molecule type" value="Genomic_DNA"/>
</dbReference>
<dbReference type="InParanoid" id="A0A158NL90"/>
<proteinExistence type="predicted"/>
<accession>A0A158NL90</accession>
<reference evidence="4" key="1">
    <citation type="journal article" date="2011" name="PLoS Genet.">
        <title>The genome sequence of the leaf-cutter ant Atta cephalotes reveals insights into its obligate symbiotic lifestyle.</title>
        <authorList>
            <person name="Suen G."/>
            <person name="Teiling C."/>
            <person name="Li L."/>
            <person name="Holt C."/>
            <person name="Abouheif E."/>
            <person name="Bornberg-Bauer E."/>
            <person name="Bouffard P."/>
            <person name="Caldera E.J."/>
            <person name="Cash E."/>
            <person name="Cavanaugh A."/>
            <person name="Denas O."/>
            <person name="Elhaik E."/>
            <person name="Fave M.J."/>
            <person name="Gadau J."/>
            <person name="Gibson J.D."/>
            <person name="Graur D."/>
            <person name="Grubbs K.J."/>
            <person name="Hagen D.E."/>
            <person name="Harkins T.T."/>
            <person name="Helmkampf M."/>
            <person name="Hu H."/>
            <person name="Johnson B.R."/>
            <person name="Kim J."/>
            <person name="Marsh S.E."/>
            <person name="Moeller J.A."/>
            <person name="Munoz-Torres M.C."/>
            <person name="Murphy M.C."/>
            <person name="Naughton M.C."/>
            <person name="Nigam S."/>
            <person name="Overson R."/>
            <person name="Rajakumar R."/>
            <person name="Reese J.T."/>
            <person name="Scott J.J."/>
            <person name="Smith C.R."/>
            <person name="Tao S."/>
            <person name="Tsutsui N.D."/>
            <person name="Viljakainen L."/>
            <person name="Wissler L."/>
            <person name="Yandell M.D."/>
            <person name="Zimmer F."/>
            <person name="Taylor J."/>
            <person name="Slater S.C."/>
            <person name="Clifton S.W."/>
            <person name="Warren W.C."/>
            <person name="Elsik C.G."/>
            <person name="Smith C.D."/>
            <person name="Weinstock G.M."/>
            <person name="Gerardo N.M."/>
            <person name="Currie C.R."/>
        </authorList>
    </citation>
    <scope>NUCLEOTIDE SEQUENCE [LARGE SCALE GENOMIC DNA]</scope>
</reference>
<feature type="region of interest" description="Disordered" evidence="2">
    <location>
        <begin position="181"/>
        <end position="202"/>
    </location>
</feature>
<feature type="region of interest" description="Disordered" evidence="2">
    <location>
        <begin position="58"/>
        <end position="78"/>
    </location>
</feature>
<name>A0A158NL90_ATTCE</name>
<reference evidence="3" key="2">
    <citation type="submission" date="2016-04" db="UniProtKB">
        <authorList>
            <consortium name="EnsemblMetazoa"/>
        </authorList>
    </citation>
    <scope>IDENTIFICATION</scope>
</reference>
<keyword evidence="4" id="KW-1185">Reference proteome</keyword>
<dbReference type="EnsemblMetazoa" id="XM_012202908.1">
    <property type="protein sequence ID" value="XP_012058298.1"/>
    <property type="gene ID" value="LOC105621435"/>
</dbReference>
<evidence type="ECO:0000313" key="3">
    <source>
        <dbReference type="EnsemblMetazoa" id="XP_012058298.1"/>
    </source>
</evidence>
<gene>
    <name evidence="3" type="primary">105621435</name>
</gene>
<dbReference type="Proteomes" id="UP000005205">
    <property type="component" value="Unassembled WGS sequence"/>
</dbReference>
<dbReference type="PANTHER" id="PTHR48029">
    <property type="entry name" value="NUCLEOLAR PROTEIN 8"/>
    <property type="match status" value="1"/>
</dbReference>
<dbReference type="PANTHER" id="PTHR48029:SF1">
    <property type="entry name" value="NUCLEOLAR PROTEIN 8"/>
    <property type="match status" value="1"/>
</dbReference>